<dbReference type="GO" id="GO:0004300">
    <property type="term" value="F:enoyl-CoA hydratase activity"/>
    <property type="evidence" value="ECO:0007669"/>
    <property type="project" value="UniProtKB-EC"/>
</dbReference>
<evidence type="ECO:0000313" key="9">
    <source>
        <dbReference type="EMBL" id="OQR71058.1"/>
    </source>
</evidence>
<keyword evidence="10" id="KW-1185">Reference proteome</keyword>
<dbReference type="InterPro" id="IPR001753">
    <property type="entry name" value="Enoyl-CoA_hydra/iso"/>
</dbReference>
<reference evidence="9 10" key="1">
    <citation type="journal article" date="2017" name="Gigascience">
        <title>Draft genome of the honey bee ectoparasitic mite, Tropilaelaps mercedesae, is shaped by the parasitic life history.</title>
        <authorList>
            <person name="Dong X."/>
            <person name="Armstrong S.D."/>
            <person name="Xia D."/>
            <person name="Makepeace B.L."/>
            <person name="Darby A.C."/>
            <person name="Kadowaki T."/>
        </authorList>
    </citation>
    <scope>NUCLEOTIDE SEQUENCE [LARGE SCALE GENOMIC DNA]</scope>
    <source>
        <strain evidence="9">Wuxi-XJTLU</strain>
    </source>
</reference>
<evidence type="ECO:0000256" key="1">
    <source>
        <dbReference type="ARBA" id="ARBA00005254"/>
    </source>
</evidence>
<evidence type="ECO:0000256" key="3">
    <source>
        <dbReference type="ARBA" id="ARBA00022832"/>
    </source>
</evidence>
<keyword evidence="4" id="KW-0443">Lipid metabolism</keyword>
<name>A0A1V9XCH9_9ACAR</name>
<gene>
    <name evidence="9" type="ORF">BIW11_11232</name>
</gene>
<dbReference type="Gene3D" id="1.10.12.10">
    <property type="entry name" value="Lyase 2-enoyl-coa Hydratase, Chain A, domain 2"/>
    <property type="match status" value="1"/>
</dbReference>
<dbReference type="Gene3D" id="3.90.226.10">
    <property type="entry name" value="2-enoyl-CoA Hydratase, Chain A, domain 1"/>
    <property type="match status" value="1"/>
</dbReference>
<comment type="caution">
    <text evidence="9">The sequence shown here is derived from an EMBL/GenBank/DDBJ whole genome shotgun (WGS) entry which is preliminary data.</text>
</comment>
<dbReference type="FunFam" id="1.10.12.10:FF:000001">
    <property type="entry name" value="Probable enoyl-CoA hydratase, mitochondrial"/>
    <property type="match status" value="1"/>
</dbReference>
<keyword evidence="3" id="KW-0276">Fatty acid metabolism</keyword>
<dbReference type="OrthoDB" id="6270329at2759"/>
<dbReference type="AlphaFoldDB" id="A0A1V9XCH9"/>
<dbReference type="InterPro" id="IPR018376">
    <property type="entry name" value="Enoyl-CoA_hyd/isom_CS"/>
</dbReference>
<proteinExistence type="inferred from homology"/>
<dbReference type="CDD" id="cd06558">
    <property type="entry name" value="crotonase-like"/>
    <property type="match status" value="1"/>
</dbReference>
<evidence type="ECO:0000256" key="8">
    <source>
        <dbReference type="SAM" id="SignalP"/>
    </source>
</evidence>
<evidence type="ECO:0000256" key="6">
    <source>
        <dbReference type="ARBA" id="ARBA00073937"/>
    </source>
</evidence>
<dbReference type="InParanoid" id="A0A1V9XCH9"/>
<organism evidence="9 10">
    <name type="scientific">Tropilaelaps mercedesae</name>
    <dbReference type="NCBI Taxonomy" id="418985"/>
    <lineage>
        <taxon>Eukaryota</taxon>
        <taxon>Metazoa</taxon>
        <taxon>Ecdysozoa</taxon>
        <taxon>Arthropoda</taxon>
        <taxon>Chelicerata</taxon>
        <taxon>Arachnida</taxon>
        <taxon>Acari</taxon>
        <taxon>Parasitiformes</taxon>
        <taxon>Mesostigmata</taxon>
        <taxon>Gamasina</taxon>
        <taxon>Dermanyssoidea</taxon>
        <taxon>Laelapidae</taxon>
        <taxon>Tropilaelaps</taxon>
    </lineage>
</organism>
<dbReference type="InterPro" id="IPR014748">
    <property type="entry name" value="Enoyl-CoA_hydra_C"/>
</dbReference>
<dbReference type="PANTHER" id="PTHR11941">
    <property type="entry name" value="ENOYL-COA HYDRATASE-RELATED"/>
    <property type="match status" value="1"/>
</dbReference>
<evidence type="ECO:0000256" key="5">
    <source>
        <dbReference type="ARBA" id="ARBA00023239"/>
    </source>
</evidence>
<dbReference type="PANTHER" id="PTHR11941:SF54">
    <property type="entry name" value="ENOYL-COA HYDRATASE, MITOCHONDRIAL"/>
    <property type="match status" value="1"/>
</dbReference>
<dbReference type="FunFam" id="3.90.226.10:FF:000019">
    <property type="entry name" value="Enoyl-CoA hydratase, mitochondrial"/>
    <property type="match status" value="1"/>
</dbReference>
<feature type="chain" id="PRO_5012009043" description="Probable enoyl-CoA hydratase, mitochondrial" evidence="8">
    <location>
        <begin position="20"/>
        <end position="298"/>
    </location>
</feature>
<evidence type="ECO:0000256" key="4">
    <source>
        <dbReference type="ARBA" id="ARBA00023098"/>
    </source>
</evidence>
<dbReference type="InterPro" id="IPR029045">
    <property type="entry name" value="ClpP/crotonase-like_dom_sf"/>
</dbReference>
<dbReference type="PROSITE" id="PS00166">
    <property type="entry name" value="ENOYL_COA_HYDRATASE"/>
    <property type="match status" value="1"/>
</dbReference>
<sequence>MALIRLACLVPRTLVGAGAQAMRPYLIAPHARAMSTAHGNYECILFEKAGKKQNVGLIRLNRPKALNALNTQLMSELVECIHKLNSDTSIGCIVITGSEKSFAAGADIKEMADKKFSDCYKGRFLENWGMVAKSQKPVIAAVNGFALGGGCELAMMCDVIYAGEKARFGQPEILLGTIPGAGGTQRLTAAVGKSRAMEMCLSGNQITAQEADKWGLVSRVFPVDQLVPETIKLAEKIASMSQLSAAICKEAVNRFFETPLEAGLAAERRAFHSTFALEDRREGMKAFVEKRPANFKNE</sequence>
<keyword evidence="5" id="KW-0456">Lyase</keyword>
<accession>A0A1V9XCH9</accession>
<dbReference type="FunCoup" id="A0A1V9XCH9">
    <property type="interactions" value="1147"/>
</dbReference>
<dbReference type="GO" id="GO:0006635">
    <property type="term" value="P:fatty acid beta-oxidation"/>
    <property type="evidence" value="ECO:0007669"/>
    <property type="project" value="TreeGrafter"/>
</dbReference>
<comment type="similarity">
    <text evidence="1 7">Belongs to the enoyl-CoA hydratase/isomerase family.</text>
</comment>
<evidence type="ECO:0000313" key="10">
    <source>
        <dbReference type="Proteomes" id="UP000192247"/>
    </source>
</evidence>
<evidence type="ECO:0000256" key="2">
    <source>
        <dbReference type="ARBA" id="ARBA00012076"/>
    </source>
</evidence>
<feature type="signal peptide" evidence="8">
    <location>
        <begin position="1"/>
        <end position="19"/>
    </location>
</feature>
<protein>
    <recommendedName>
        <fullName evidence="6">Probable enoyl-CoA hydratase, mitochondrial</fullName>
        <ecNumber evidence="2">4.2.1.17</ecNumber>
    </recommendedName>
</protein>
<dbReference type="EMBL" id="MNPL01015459">
    <property type="protein sequence ID" value="OQR71058.1"/>
    <property type="molecule type" value="Genomic_DNA"/>
</dbReference>
<dbReference type="STRING" id="418985.A0A1V9XCH9"/>
<dbReference type="Pfam" id="PF00378">
    <property type="entry name" value="ECH_1"/>
    <property type="match status" value="1"/>
</dbReference>
<keyword evidence="8" id="KW-0732">Signal</keyword>
<dbReference type="GO" id="GO:0005739">
    <property type="term" value="C:mitochondrion"/>
    <property type="evidence" value="ECO:0007669"/>
    <property type="project" value="TreeGrafter"/>
</dbReference>
<evidence type="ECO:0000256" key="7">
    <source>
        <dbReference type="RuleBase" id="RU003707"/>
    </source>
</evidence>
<dbReference type="EC" id="4.2.1.17" evidence="2"/>
<dbReference type="SUPFAM" id="SSF52096">
    <property type="entry name" value="ClpP/crotonase"/>
    <property type="match status" value="1"/>
</dbReference>
<dbReference type="Proteomes" id="UP000192247">
    <property type="component" value="Unassembled WGS sequence"/>
</dbReference>